<dbReference type="AlphaFoldDB" id="A0AAQ4P544"/>
<proteinExistence type="predicted"/>
<dbReference type="FunFam" id="3.30.420.10:FF:000032">
    <property type="entry name" value="Retrovirus-related Pol polyprotein from transposon 297-like Protein"/>
    <property type="match status" value="1"/>
</dbReference>
<dbReference type="InterPro" id="IPR001584">
    <property type="entry name" value="Integrase_cat-core"/>
</dbReference>
<dbReference type="InterPro" id="IPR050951">
    <property type="entry name" value="Retrovirus_Pol_polyprotein"/>
</dbReference>
<organism evidence="4 5">
    <name type="scientific">Gasterosteus aculeatus aculeatus</name>
    <name type="common">three-spined stickleback</name>
    <dbReference type="NCBI Taxonomy" id="481459"/>
    <lineage>
        <taxon>Eukaryota</taxon>
        <taxon>Metazoa</taxon>
        <taxon>Chordata</taxon>
        <taxon>Craniata</taxon>
        <taxon>Vertebrata</taxon>
        <taxon>Euteleostomi</taxon>
        <taxon>Actinopterygii</taxon>
        <taxon>Neopterygii</taxon>
        <taxon>Teleostei</taxon>
        <taxon>Neoteleostei</taxon>
        <taxon>Acanthomorphata</taxon>
        <taxon>Eupercaria</taxon>
        <taxon>Perciformes</taxon>
        <taxon>Cottioidei</taxon>
        <taxon>Gasterosteales</taxon>
        <taxon>Gasterosteidae</taxon>
        <taxon>Gasterosteus</taxon>
    </lineage>
</organism>
<dbReference type="InterPro" id="IPR012337">
    <property type="entry name" value="RNaseH-like_sf"/>
</dbReference>
<dbReference type="PANTHER" id="PTHR37984">
    <property type="entry name" value="PROTEIN CBG26694"/>
    <property type="match status" value="1"/>
</dbReference>
<dbReference type="InterPro" id="IPR041588">
    <property type="entry name" value="Integrase_H2C2"/>
</dbReference>
<evidence type="ECO:0000256" key="1">
    <source>
        <dbReference type="ARBA" id="ARBA00039658"/>
    </source>
</evidence>
<dbReference type="FunFam" id="1.10.340.70:FF:000001">
    <property type="entry name" value="Retrovirus-related Pol polyprotein from transposon gypsy-like Protein"/>
    <property type="match status" value="1"/>
</dbReference>
<dbReference type="Pfam" id="PF17921">
    <property type="entry name" value="Integrase_H2C2"/>
    <property type="match status" value="1"/>
</dbReference>
<accession>A0AAQ4P544</accession>
<dbReference type="Pfam" id="PF00665">
    <property type="entry name" value="rve"/>
    <property type="match status" value="1"/>
</dbReference>
<reference evidence="4" key="3">
    <citation type="submission" date="2025-09" db="UniProtKB">
        <authorList>
            <consortium name="Ensembl"/>
        </authorList>
    </citation>
    <scope>IDENTIFICATION</scope>
</reference>
<protein>
    <recommendedName>
        <fullName evidence="1">Gypsy retrotransposon integrase-like protein 1</fullName>
    </recommendedName>
</protein>
<dbReference type="PROSITE" id="PS50994">
    <property type="entry name" value="INTEGRASE"/>
    <property type="match status" value="1"/>
</dbReference>
<dbReference type="InterPro" id="IPR036397">
    <property type="entry name" value="RNaseH_sf"/>
</dbReference>
<reference evidence="4 5" key="1">
    <citation type="journal article" date="2021" name="G3 (Bethesda)">
        <title>Improved contiguity of the threespine stickleback genome using long-read sequencing.</title>
        <authorList>
            <person name="Nath S."/>
            <person name="Shaw D.E."/>
            <person name="White M.A."/>
        </authorList>
    </citation>
    <scope>NUCLEOTIDE SEQUENCE [LARGE SCALE GENOMIC DNA]</scope>
    <source>
        <strain evidence="4 5">Lake Benthic</strain>
    </source>
</reference>
<keyword evidence="5" id="KW-1185">Reference proteome</keyword>
<evidence type="ECO:0000256" key="2">
    <source>
        <dbReference type="SAM" id="MobiDB-lite"/>
    </source>
</evidence>
<dbReference type="GO" id="GO:0015074">
    <property type="term" value="P:DNA integration"/>
    <property type="evidence" value="ECO:0007669"/>
    <property type="project" value="InterPro"/>
</dbReference>
<evidence type="ECO:0000259" key="3">
    <source>
        <dbReference type="PROSITE" id="PS50994"/>
    </source>
</evidence>
<dbReference type="GO" id="GO:0003676">
    <property type="term" value="F:nucleic acid binding"/>
    <property type="evidence" value="ECO:0007669"/>
    <property type="project" value="InterPro"/>
</dbReference>
<feature type="domain" description="Integrase catalytic" evidence="3">
    <location>
        <begin position="95"/>
        <end position="253"/>
    </location>
</feature>
<dbReference type="Proteomes" id="UP000007635">
    <property type="component" value="Chromosome XVII"/>
</dbReference>
<dbReference type="Gene3D" id="1.10.340.70">
    <property type="match status" value="1"/>
</dbReference>
<feature type="region of interest" description="Disordered" evidence="2">
    <location>
        <begin position="379"/>
        <end position="405"/>
    </location>
</feature>
<reference evidence="4" key="2">
    <citation type="submission" date="2025-08" db="UniProtKB">
        <authorList>
            <consortium name="Ensembl"/>
        </authorList>
    </citation>
    <scope>IDENTIFICATION</scope>
</reference>
<dbReference type="PANTHER" id="PTHR37984:SF15">
    <property type="entry name" value="INTEGRASE CATALYTIC DOMAIN-CONTAINING PROTEIN"/>
    <property type="match status" value="1"/>
</dbReference>
<feature type="region of interest" description="Disordered" evidence="2">
    <location>
        <begin position="437"/>
        <end position="501"/>
    </location>
</feature>
<evidence type="ECO:0000313" key="5">
    <source>
        <dbReference type="Proteomes" id="UP000007635"/>
    </source>
</evidence>
<name>A0AAQ4P544_GASAC</name>
<dbReference type="GeneTree" id="ENSGT01000000214408"/>
<evidence type="ECO:0000313" key="4">
    <source>
        <dbReference type="Ensembl" id="ENSGACP00000033852.1"/>
    </source>
</evidence>
<sequence>MVERDGLLYRRIHRPDGGEEIHQLLLPASLREEVLQQLHQGHGHQGVERTTNLVRQRCYWPGLYKDVKDWCQKCERCTLAKPVYPAVRTPMGHLVASRPNQILAIDFSLLERARDGREQVLIMTDVFSKFTQAVPTRDQRASTVAGVLVREWFYRFGVPARIHSDQGRNFESLLIQQLCSFYGIKKTRTTPYHPQGNGQCERFNRTLHGLLQALPPVKKPDWPSYLPHVTFSYNTTTHQTTGESPYLLMFGQEPQLPVDFLLGKIQEPIGGTIGDWLQEHQMRLQTAFDGAKERIQAAARLRKERHDQHVAGGNLTEGEMVYLKDNSARGRVKIQDIWGPRRYKVVKTPSDGGAVYSIAPLDDAGKIKHVHRTLLRPIPLTTPISEPDSGEQGRSPTNEGDCEPNGEWWIVPQPVTATLEPLVSCPQPPAPAESIAGTISPVDVDNDDPMEGSSTVPLRRSQRETAGRHPNPHNLPVPAWRSGREAATSRVTGSGNMLCHS</sequence>
<dbReference type="Gene3D" id="3.30.420.10">
    <property type="entry name" value="Ribonuclease H-like superfamily/Ribonuclease H"/>
    <property type="match status" value="1"/>
</dbReference>
<dbReference type="SUPFAM" id="SSF53098">
    <property type="entry name" value="Ribonuclease H-like"/>
    <property type="match status" value="1"/>
</dbReference>
<dbReference type="Ensembl" id="ENSGACT00000058998.1">
    <property type="protein sequence ID" value="ENSGACP00000033852.1"/>
    <property type="gene ID" value="ENSGACG00000032782.1"/>
</dbReference>